<dbReference type="PANTHER" id="PTHR31956:SF1">
    <property type="entry name" value="NON-SPECIFIC PHOSPHOLIPASE C1"/>
    <property type="match status" value="1"/>
</dbReference>
<dbReference type="PANTHER" id="PTHR31956">
    <property type="entry name" value="NON-SPECIFIC PHOSPHOLIPASE C4-RELATED"/>
    <property type="match status" value="1"/>
</dbReference>
<dbReference type="EMBL" id="BAAANY010000038">
    <property type="protein sequence ID" value="GAA1712192.1"/>
    <property type="molecule type" value="Genomic_DNA"/>
</dbReference>
<dbReference type="Pfam" id="PF04185">
    <property type="entry name" value="Phosphoesterase"/>
    <property type="match status" value="1"/>
</dbReference>
<keyword evidence="1" id="KW-0964">Secreted</keyword>
<evidence type="ECO:0000256" key="3">
    <source>
        <dbReference type="ARBA" id="ARBA00023026"/>
    </source>
</evidence>
<dbReference type="SUPFAM" id="SSF53649">
    <property type="entry name" value="Alkaline phosphatase-like"/>
    <property type="match status" value="1"/>
</dbReference>
<keyword evidence="5" id="KW-1185">Reference proteome</keyword>
<evidence type="ECO:0000313" key="5">
    <source>
        <dbReference type="Proteomes" id="UP001500618"/>
    </source>
</evidence>
<organism evidence="4 5">
    <name type="scientific">Fodinicola feengrottensis</name>
    <dbReference type="NCBI Taxonomy" id="435914"/>
    <lineage>
        <taxon>Bacteria</taxon>
        <taxon>Bacillati</taxon>
        <taxon>Actinomycetota</taxon>
        <taxon>Actinomycetes</taxon>
        <taxon>Mycobacteriales</taxon>
        <taxon>Fodinicola</taxon>
    </lineage>
</organism>
<reference evidence="4 5" key="1">
    <citation type="journal article" date="2019" name="Int. J. Syst. Evol. Microbiol.">
        <title>The Global Catalogue of Microorganisms (GCM) 10K type strain sequencing project: providing services to taxonomists for standard genome sequencing and annotation.</title>
        <authorList>
            <consortium name="The Broad Institute Genomics Platform"/>
            <consortium name="The Broad Institute Genome Sequencing Center for Infectious Disease"/>
            <person name="Wu L."/>
            <person name="Ma J."/>
        </authorList>
    </citation>
    <scope>NUCLEOTIDE SEQUENCE [LARGE SCALE GENOMIC DNA]</scope>
    <source>
        <strain evidence="4 5">JCM 14718</strain>
    </source>
</reference>
<evidence type="ECO:0000256" key="1">
    <source>
        <dbReference type="ARBA" id="ARBA00022525"/>
    </source>
</evidence>
<dbReference type="RefSeq" id="WP_344314571.1">
    <property type="nucleotide sequence ID" value="NZ_BAAANY010000038.1"/>
</dbReference>
<keyword evidence="3" id="KW-0843">Virulence</keyword>
<dbReference type="Gene3D" id="3.40.720.10">
    <property type="entry name" value="Alkaline Phosphatase, subunit A"/>
    <property type="match status" value="1"/>
</dbReference>
<keyword evidence="2" id="KW-0378">Hydrolase</keyword>
<accession>A0ABN2IV06</accession>
<name>A0ABN2IV06_9ACTN</name>
<proteinExistence type="predicted"/>
<sequence length="285" mass="30942">MRVRRSSAFRAAAILGVAVAVALVGAAQAIATPSLHRYDHVVIVLHENKNYPDVASGTNAPYLQQLAAQGALSSQSFGITHPSQPNYVALFSGTTQGLTGDGCPNTFKGKGNLFQQLGAAGISYGSYAEDLPSTGYTGCSSSKYMRKHAPWVNFDNVDKTKQWPFSSFPSDYSTLPTVSFVIPNMCDDMHDCSISTGDTWQKKHLDAYAQWSKTHNSMLITSFDEDNFTSVNQIYTSFVGSNISAGKYSEQIDHYRVLRTLEDMYGLPALGNAASRTAITDIFTG</sequence>
<comment type="caution">
    <text evidence="4">The sequence shown here is derived from an EMBL/GenBank/DDBJ whole genome shotgun (WGS) entry which is preliminary data.</text>
</comment>
<evidence type="ECO:0000313" key="4">
    <source>
        <dbReference type="EMBL" id="GAA1712192.1"/>
    </source>
</evidence>
<protein>
    <submittedName>
        <fullName evidence="4">Alkaline phosphatase family protein</fullName>
    </submittedName>
</protein>
<dbReference type="InterPro" id="IPR017850">
    <property type="entry name" value="Alkaline_phosphatase_core_sf"/>
</dbReference>
<dbReference type="InterPro" id="IPR007312">
    <property type="entry name" value="Phosphoesterase"/>
</dbReference>
<gene>
    <name evidence="4" type="ORF">GCM10009765_71650</name>
</gene>
<dbReference type="Proteomes" id="UP001500618">
    <property type="component" value="Unassembled WGS sequence"/>
</dbReference>
<evidence type="ECO:0000256" key="2">
    <source>
        <dbReference type="ARBA" id="ARBA00022801"/>
    </source>
</evidence>